<dbReference type="InterPro" id="IPR011009">
    <property type="entry name" value="Kinase-like_dom_sf"/>
</dbReference>
<sequence length="629" mass="71398">MVGSEEQHVASWLNQITCALEAFVPPLPLPETAHLGRAVTRSLTTKLRRVWSSETSCKPINDGLLPLKPDLVLQERPSRLFFGPQREFSWKDVISFMELTSSPYSHSDATRTIRNGVMRKAYAVFASHPSRRFLFSMSISQQELRVHMFDRSGVVHTRPYNIHHHPRALLCMLSFLAFGQLENIGYDITFIPPQPSLPSTIKVRSTTYEVIRRIFYNFVIRSRGTVCWHVHRDRKNYVIKDSWTHESRLNREADILRKIQGLKGIPQLIAAWTVQIGGSDDRMDIRRLSLSSPSNVRVHRWLLMEPVGMPISEFKTIHELLSILIDILDTHMVLFEKFRILHRDVSINNTMIYVADIPESKGNEHEVGSGEASNAGDPEGNGGLHRSEALRNEAVDSQGDKLAQWDKERLQKIRAGLLRSGLLINFDYATDLDQAPSSISGDRTIRIPPIFPILPDKLSTREPSRSCQPTSFSTIRRGGQHTLPAMTWNRWFIFLSGCAFFTLPWVMVANDIDAVNLGAIKRTLQSDPSIVTDEFTTFFKPLCPIVDKLLTQLGQFSSTDHILNYRALRNVLLEGFGMVEEVPDWSAAKDPYGYGLLQQEAKRKAPSYVTSARCEVGESPRPVRRAHHG</sequence>
<dbReference type="InParanoid" id="A0A0C3DIA0"/>
<dbReference type="EMBL" id="KN822123">
    <property type="protein sequence ID" value="KIM56069.1"/>
    <property type="molecule type" value="Genomic_DNA"/>
</dbReference>
<feature type="domain" description="Fungal-type protein kinase" evidence="2">
    <location>
        <begin position="68"/>
        <end position="287"/>
    </location>
</feature>
<accession>A0A0C3DIA0</accession>
<proteinExistence type="predicted"/>
<keyword evidence="4" id="KW-1185">Reference proteome</keyword>
<dbReference type="InterPro" id="IPR040976">
    <property type="entry name" value="Pkinase_fungal"/>
</dbReference>
<dbReference type="SUPFAM" id="SSF56112">
    <property type="entry name" value="Protein kinase-like (PK-like)"/>
    <property type="match status" value="1"/>
</dbReference>
<evidence type="ECO:0000313" key="4">
    <source>
        <dbReference type="Proteomes" id="UP000053989"/>
    </source>
</evidence>
<protein>
    <recommendedName>
        <fullName evidence="2">Fungal-type protein kinase domain-containing protein</fullName>
    </recommendedName>
</protein>
<dbReference type="PANTHER" id="PTHR38248">
    <property type="entry name" value="FUNK1 6"/>
    <property type="match status" value="1"/>
</dbReference>
<reference evidence="4" key="2">
    <citation type="submission" date="2015-01" db="EMBL/GenBank/DDBJ databases">
        <title>Evolutionary Origins and Diversification of the Mycorrhizal Mutualists.</title>
        <authorList>
            <consortium name="DOE Joint Genome Institute"/>
            <consortium name="Mycorrhizal Genomics Consortium"/>
            <person name="Kohler A."/>
            <person name="Kuo A."/>
            <person name="Nagy L.G."/>
            <person name="Floudas D."/>
            <person name="Copeland A."/>
            <person name="Barry K.W."/>
            <person name="Cichocki N."/>
            <person name="Veneault-Fourrey C."/>
            <person name="LaButti K."/>
            <person name="Lindquist E.A."/>
            <person name="Lipzen A."/>
            <person name="Lundell T."/>
            <person name="Morin E."/>
            <person name="Murat C."/>
            <person name="Riley R."/>
            <person name="Ohm R."/>
            <person name="Sun H."/>
            <person name="Tunlid A."/>
            <person name="Henrissat B."/>
            <person name="Grigoriev I.V."/>
            <person name="Hibbett D.S."/>
            <person name="Martin F."/>
        </authorList>
    </citation>
    <scope>NUCLEOTIDE SEQUENCE [LARGE SCALE GENOMIC DNA]</scope>
    <source>
        <strain evidence="4">Foug A</strain>
    </source>
</reference>
<dbReference type="AlphaFoldDB" id="A0A0C3DIA0"/>
<dbReference type="STRING" id="1036808.A0A0C3DIA0"/>
<dbReference type="HOGENOM" id="CLU_020482_0_0_1"/>
<feature type="region of interest" description="Disordered" evidence="1">
    <location>
        <begin position="363"/>
        <end position="385"/>
    </location>
</feature>
<feature type="domain" description="Fungal-type protein kinase" evidence="2">
    <location>
        <begin position="295"/>
        <end position="435"/>
    </location>
</feature>
<gene>
    <name evidence="3" type="ORF">SCLCIDRAFT_29873</name>
</gene>
<evidence type="ECO:0000259" key="2">
    <source>
        <dbReference type="Pfam" id="PF17667"/>
    </source>
</evidence>
<organism evidence="3 4">
    <name type="scientific">Scleroderma citrinum Foug A</name>
    <dbReference type="NCBI Taxonomy" id="1036808"/>
    <lineage>
        <taxon>Eukaryota</taxon>
        <taxon>Fungi</taxon>
        <taxon>Dikarya</taxon>
        <taxon>Basidiomycota</taxon>
        <taxon>Agaricomycotina</taxon>
        <taxon>Agaricomycetes</taxon>
        <taxon>Agaricomycetidae</taxon>
        <taxon>Boletales</taxon>
        <taxon>Sclerodermatineae</taxon>
        <taxon>Sclerodermataceae</taxon>
        <taxon>Scleroderma</taxon>
    </lineage>
</organism>
<name>A0A0C3DIA0_9AGAM</name>
<reference evidence="3 4" key="1">
    <citation type="submission" date="2014-04" db="EMBL/GenBank/DDBJ databases">
        <authorList>
            <consortium name="DOE Joint Genome Institute"/>
            <person name="Kuo A."/>
            <person name="Kohler A."/>
            <person name="Nagy L.G."/>
            <person name="Floudas D."/>
            <person name="Copeland A."/>
            <person name="Barry K.W."/>
            <person name="Cichocki N."/>
            <person name="Veneault-Fourrey C."/>
            <person name="LaButti K."/>
            <person name="Lindquist E.A."/>
            <person name="Lipzen A."/>
            <person name="Lundell T."/>
            <person name="Morin E."/>
            <person name="Murat C."/>
            <person name="Sun H."/>
            <person name="Tunlid A."/>
            <person name="Henrissat B."/>
            <person name="Grigoriev I.V."/>
            <person name="Hibbett D.S."/>
            <person name="Martin F."/>
            <person name="Nordberg H.P."/>
            <person name="Cantor M.N."/>
            <person name="Hua S.X."/>
        </authorList>
    </citation>
    <scope>NUCLEOTIDE SEQUENCE [LARGE SCALE GENOMIC DNA]</scope>
    <source>
        <strain evidence="3 4">Foug A</strain>
    </source>
</reference>
<evidence type="ECO:0000256" key="1">
    <source>
        <dbReference type="SAM" id="MobiDB-lite"/>
    </source>
</evidence>
<dbReference type="Pfam" id="PF17667">
    <property type="entry name" value="Pkinase_fungal"/>
    <property type="match status" value="2"/>
</dbReference>
<evidence type="ECO:0000313" key="3">
    <source>
        <dbReference type="EMBL" id="KIM56069.1"/>
    </source>
</evidence>
<dbReference type="OrthoDB" id="5584477at2759"/>
<dbReference type="PANTHER" id="PTHR38248:SF2">
    <property type="entry name" value="FUNK1 11"/>
    <property type="match status" value="1"/>
</dbReference>
<dbReference type="Proteomes" id="UP000053989">
    <property type="component" value="Unassembled WGS sequence"/>
</dbReference>